<keyword evidence="3" id="KW-1185">Reference proteome</keyword>
<evidence type="ECO:0000313" key="3">
    <source>
        <dbReference type="Proteomes" id="UP000828251"/>
    </source>
</evidence>
<gene>
    <name evidence="2" type="ORF">J1N35_015446</name>
</gene>
<dbReference type="Gene3D" id="2.40.70.10">
    <property type="entry name" value="Acid Proteases"/>
    <property type="match status" value="1"/>
</dbReference>
<comment type="caution">
    <text evidence="2">The sequence shown here is derived from an EMBL/GenBank/DDBJ whole genome shotgun (WGS) entry which is preliminary data.</text>
</comment>
<protein>
    <submittedName>
        <fullName evidence="2">Uncharacterized protein</fullName>
    </submittedName>
</protein>
<reference evidence="2 3" key="1">
    <citation type="journal article" date="2021" name="Plant Biotechnol. J.">
        <title>Multi-omics assisted identification of the key and species-specific regulatory components of drought-tolerant mechanisms in Gossypium stocksii.</title>
        <authorList>
            <person name="Yu D."/>
            <person name="Ke L."/>
            <person name="Zhang D."/>
            <person name="Wu Y."/>
            <person name="Sun Y."/>
            <person name="Mei J."/>
            <person name="Sun J."/>
            <person name="Sun Y."/>
        </authorList>
    </citation>
    <scope>NUCLEOTIDE SEQUENCE [LARGE SCALE GENOMIC DNA]</scope>
    <source>
        <strain evidence="3">cv. E1</strain>
        <tissue evidence="2">Leaf</tissue>
    </source>
</reference>
<dbReference type="AlphaFoldDB" id="A0A9D4A9V7"/>
<proteinExistence type="predicted"/>
<dbReference type="Proteomes" id="UP000828251">
    <property type="component" value="Unassembled WGS sequence"/>
</dbReference>
<accession>A0A9D4A9V7</accession>
<sequence length="236" mass="26661">MLQISDLSEKEAFYWFEDRLKPWAKHELHMQGITKLTIAMVEVESFVELGPTKYKFKSSKSNGKGNGERSHEKDKEGHSDDDNNTGSTSGNGKQRVEKRGSNNPRDKGKRIKYFICQEPHMARKYPKKSMISAIKIKDELEEAKPCEKKTSMINSMVLTLAKRNGKEGFMFVDINIVGQKQSVLVGTGASNLFILKKATKKLGLLIRKLNKKIKITNSDEAPTAEVAQNVELQIDE</sequence>
<feature type="region of interest" description="Disordered" evidence="1">
    <location>
        <begin position="56"/>
        <end position="110"/>
    </location>
</feature>
<organism evidence="2 3">
    <name type="scientific">Gossypium stocksii</name>
    <dbReference type="NCBI Taxonomy" id="47602"/>
    <lineage>
        <taxon>Eukaryota</taxon>
        <taxon>Viridiplantae</taxon>
        <taxon>Streptophyta</taxon>
        <taxon>Embryophyta</taxon>
        <taxon>Tracheophyta</taxon>
        <taxon>Spermatophyta</taxon>
        <taxon>Magnoliopsida</taxon>
        <taxon>eudicotyledons</taxon>
        <taxon>Gunneridae</taxon>
        <taxon>Pentapetalae</taxon>
        <taxon>rosids</taxon>
        <taxon>malvids</taxon>
        <taxon>Malvales</taxon>
        <taxon>Malvaceae</taxon>
        <taxon>Malvoideae</taxon>
        <taxon>Gossypium</taxon>
    </lineage>
</organism>
<evidence type="ECO:0000256" key="1">
    <source>
        <dbReference type="SAM" id="MobiDB-lite"/>
    </source>
</evidence>
<name>A0A9D4A9V7_9ROSI</name>
<dbReference type="EMBL" id="JAIQCV010000005">
    <property type="protein sequence ID" value="KAH1098525.1"/>
    <property type="molecule type" value="Genomic_DNA"/>
</dbReference>
<evidence type="ECO:0000313" key="2">
    <source>
        <dbReference type="EMBL" id="KAH1098525.1"/>
    </source>
</evidence>
<dbReference type="InterPro" id="IPR021109">
    <property type="entry name" value="Peptidase_aspartic_dom_sf"/>
</dbReference>
<feature type="compositionally biased region" description="Basic and acidic residues" evidence="1">
    <location>
        <begin position="66"/>
        <end position="81"/>
    </location>
</feature>
<dbReference type="OrthoDB" id="1939000at2759"/>
<feature type="compositionally biased region" description="Basic and acidic residues" evidence="1">
    <location>
        <begin position="94"/>
        <end position="106"/>
    </location>
</feature>